<keyword evidence="2" id="KW-1185">Reference proteome</keyword>
<name>A0A564YHU8_HYMDI</name>
<evidence type="ECO:0000313" key="1">
    <source>
        <dbReference type="EMBL" id="VUZ46539.1"/>
    </source>
</evidence>
<dbReference type="InterPro" id="IPR028426">
    <property type="entry name" value="Huntingtin_fam"/>
</dbReference>
<dbReference type="PANTHER" id="PTHR10170">
    <property type="entry name" value="HUNTINGTON DISEASE PROTEIN"/>
    <property type="match status" value="1"/>
</dbReference>
<dbReference type="Pfam" id="PF20926">
    <property type="entry name" value="Htt_N-HEAT_1"/>
    <property type="match status" value="1"/>
</dbReference>
<dbReference type="Gene3D" id="1.25.10.10">
    <property type="entry name" value="Leucine-rich Repeat Variant"/>
    <property type="match status" value="1"/>
</dbReference>
<dbReference type="Proteomes" id="UP000321570">
    <property type="component" value="Unassembled WGS sequence"/>
</dbReference>
<gene>
    <name evidence="1" type="ORF">WMSIL1_LOCUS6698</name>
</gene>
<dbReference type="SUPFAM" id="SSF48371">
    <property type="entry name" value="ARM repeat"/>
    <property type="match status" value="1"/>
</dbReference>
<accession>A0A564YHU8</accession>
<dbReference type="PANTHER" id="PTHR10170:SF10">
    <property type="entry name" value="HUNTINGTIN"/>
    <property type="match status" value="1"/>
</dbReference>
<dbReference type="InterPro" id="IPR048411">
    <property type="entry name" value="Htt_N_HEAT_rpt-1"/>
</dbReference>
<dbReference type="GO" id="GO:0005737">
    <property type="term" value="C:cytoplasm"/>
    <property type="evidence" value="ECO:0007669"/>
    <property type="project" value="TreeGrafter"/>
</dbReference>
<protein>
    <submittedName>
        <fullName evidence="1">Uncharacterized protein</fullName>
    </submittedName>
</protein>
<proteinExistence type="predicted"/>
<dbReference type="InterPro" id="IPR011989">
    <property type="entry name" value="ARM-like"/>
</dbReference>
<organism evidence="1 2">
    <name type="scientific">Hymenolepis diminuta</name>
    <name type="common">Rat tapeworm</name>
    <dbReference type="NCBI Taxonomy" id="6216"/>
    <lineage>
        <taxon>Eukaryota</taxon>
        <taxon>Metazoa</taxon>
        <taxon>Spiralia</taxon>
        <taxon>Lophotrochozoa</taxon>
        <taxon>Platyhelminthes</taxon>
        <taxon>Cestoda</taxon>
        <taxon>Eucestoda</taxon>
        <taxon>Cyclophyllidea</taxon>
        <taxon>Hymenolepididae</taxon>
        <taxon>Hymenolepis</taxon>
    </lineage>
</organism>
<dbReference type="EMBL" id="CABIJS010000222">
    <property type="protein sequence ID" value="VUZ46539.1"/>
    <property type="molecule type" value="Genomic_DNA"/>
</dbReference>
<sequence length="232" mass="26001">MQSLSPANALSYLSYVTGTLFELVSHPDPDVRMAADEGINQIVKLADIQLVQHVICEVFLEIKRSLHARSLTSALRKFSASIGRINPKKRRIYAVNILPVLSGLINREEEMVWECFAETIEPIAIFIFPHTSQQELITLLLKGLLEKLESEKNYIRRSAATILASSVVHSRLPHELSYLLIQQLISRISVLKQRFLFKDSKTSSSSAAGLQGCLWGLRNIASLYSRIPTSAL</sequence>
<feature type="non-terminal residue" evidence="1">
    <location>
        <position position="232"/>
    </location>
</feature>
<dbReference type="InterPro" id="IPR016024">
    <property type="entry name" value="ARM-type_fold"/>
</dbReference>
<evidence type="ECO:0000313" key="2">
    <source>
        <dbReference type="Proteomes" id="UP000321570"/>
    </source>
</evidence>
<reference evidence="1 2" key="1">
    <citation type="submission" date="2019-07" db="EMBL/GenBank/DDBJ databases">
        <authorList>
            <person name="Jastrzebski P J."/>
            <person name="Paukszto L."/>
            <person name="Jastrzebski P J."/>
        </authorList>
    </citation>
    <scope>NUCLEOTIDE SEQUENCE [LARGE SCALE GENOMIC DNA]</scope>
    <source>
        <strain evidence="1 2">WMS-il1</strain>
    </source>
</reference>
<dbReference type="AlphaFoldDB" id="A0A564YHU8"/>